<evidence type="ECO:0000313" key="1">
    <source>
        <dbReference type="EMBL" id="MBK3518393.1"/>
    </source>
</evidence>
<proteinExistence type="predicted"/>
<accession>A0ABS1HL52</accession>
<reference evidence="1 2" key="1">
    <citation type="submission" date="2021-01" db="EMBL/GenBank/DDBJ databases">
        <title>Carboxyliciviraga sp.nov., isolated from coastal sediments.</title>
        <authorList>
            <person name="Lu D."/>
            <person name="Zhang T."/>
        </authorList>
    </citation>
    <scope>NUCLEOTIDE SEQUENCE [LARGE SCALE GENOMIC DNA]</scope>
    <source>
        <strain evidence="1 2">N1Y132</strain>
    </source>
</reference>
<organism evidence="1 2">
    <name type="scientific">Carboxylicivirga marina</name>
    <dbReference type="NCBI Taxonomy" id="2800988"/>
    <lineage>
        <taxon>Bacteria</taxon>
        <taxon>Pseudomonadati</taxon>
        <taxon>Bacteroidota</taxon>
        <taxon>Bacteroidia</taxon>
        <taxon>Marinilabiliales</taxon>
        <taxon>Marinilabiliaceae</taxon>
        <taxon>Carboxylicivirga</taxon>
    </lineage>
</organism>
<comment type="caution">
    <text evidence="1">The sequence shown here is derived from an EMBL/GenBank/DDBJ whole genome shotgun (WGS) entry which is preliminary data.</text>
</comment>
<sequence length="45" mass="5063">MKTLVKAKKQEQFKKFKAKDTAFLKKVVGGDGSNNDMDETSKTKL</sequence>
<evidence type="ECO:0000313" key="2">
    <source>
        <dbReference type="Proteomes" id="UP000605676"/>
    </source>
</evidence>
<keyword evidence="2" id="KW-1185">Reference proteome</keyword>
<dbReference type="Proteomes" id="UP000605676">
    <property type="component" value="Unassembled WGS sequence"/>
</dbReference>
<dbReference type="RefSeq" id="WP_200465621.1">
    <property type="nucleotide sequence ID" value="NZ_JAENRR010000033.1"/>
</dbReference>
<protein>
    <submittedName>
        <fullName evidence="1">Uncharacterized protein</fullName>
    </submittedName>
</protein>
<gene>
    <name evidence="1" type="ORF">JIV24_13700</name>
</gene>
<dbReference type="EMBL" id="JAENRR010000033">
    <property type="protein sequence ID" value="MBK3518393.1"/>
    <property type="molecule type" value="Genomic_DNA"/>
</dbReference>
<name>A0ABS1HL52_9BACT</name>